<feature type="domain" description="Tetrapyrrole biosynthesis uroporphyrinogen III synthase" evidence="10">
    <location>
        <begin position="18"/>
        <end position="244"/>
    </location>
</feature>
<evidence type="ECO:0000256" key="7">
    <source>
        <dbReference type="ARBA" id="ARBA00040167"/>
    </source>
</evidence>
<evidence type="ECO:0000256" key="6">
    <source>
        <dbReference type="ARBA" id="ARBA00037589"/>
    </source>
</evidence>
<dbReference type="CDD" id="cd06578">
    <property type="entry name" value="HemD"/>
    <property type="match status" value="1"/>
</dbReference>
<evidence type="ECO:0000256" key="5">
    <source>
        <dbReference type="ARBA" id="ARBA00023244"/>
    </source>
</evidence>
<dbReference type="Gene3D" id="3.40.50.10090">
    <property type="match status" value="2"/>
</dbReference>
<proteinExistence type="inferred from homology"/>
<comment type="similarity">
    <text evidence="2 9">Belongs to the uroporphyrinogen-III synthase family.</text>
</comment>
<organism evidence="11 12">
    <name type="scientific">Motilimonas cestriensis</name>
    <dbReference type="NCBI Taxonomy" id="2742685"/>
    <lineage>
        <taxon>Bacteria</taxon>
        <taxon>Pseudomonadati</taxon>
        <taxon>Pseudomonadota</taxon>
        <taxon>Gammaproteobacteria</taxon>
        <taxon>Alteromonadales</taxon>
        <taxon>Alteromonadales genera incertae sedis</taxon>
        <taxon>Motilimonas</taxon>
    </lineage>
</organism>
<dbReference type="InterPro" id="IPR039793">
    <property type="entry name" value="UROS/Hem4"/>
</dbReference>
<reference evidence="11 12" key="1">
    <citation type="journal article" date="2022" name="Environ. Microbiol. Rep.">
        <title>Eco-phylogenetic analyses reveal divergent evolution of vitamin B12 metabolism in the marine bacterial family 'Psychromonadaceae'.</title>
        <authorList>
            <person name="Jin X."/>
            <person name="Yang Y."/>
            <person name="Cao H."/>
            <person name="Gao B."/>
            <person name="Zhao Z."/>
        </authorList>
    </citation>
    <scope>NUCLEOTIDE SEQUENCE [LARGE SCALE GENOMIC DNA]</scope>
    <source>
        <strain evidence="11 12">MKS20</strain>
    </source>
</reference>
<evidence type="ECO:0000259" key="10">
    <source>
        <dbReference type="Pfam" id="PF02602"/>
    </source>
</evidence>
<evidence type="ECO:0000256" key="9">
    <source>
        <dbReference type="RuleBase" id="RU366031"/>
    </source>
</evidence>
<gene>
    <name evidence="11" type="ORF">K6Y31_15020</name>
</gene>
<accession>A0ABS8WCX0</accession>
<comment type="function">
    <text evidence="6 9">Catalyzes cyclization of the linear tetrapyrrole, hydroxymethylbilane, to the macrocyclic uroporphyrinogen III.</text>
</comment>
<evidence type="ECO:0000256" key="4">
    <source>
        <dbReference type="ARBA" id="ARBA00023239"/>
    </source>
</evidence>
<evidence type="ECO:0000313" key="12">
    <source>
        <dbReference type="Proteomes" id="UP001201273"/>
    </source>
</evidence>
<dbReference type="SUPFAM" id="SSF69618">
    <property type="entry name" value="HemD-like"/>
    <property type="match status" value="1"/>
</dbReference>
<comment type="caution">
    <text evidence="11">The sequence shown here is derived from an EMBL/GenBank/DDBJ whole genome shotgun (WGS) entry which is preliminary data.</text>
</comment>
<dbReference type="Pfam" id="PF02602">
    <property type="entry name" value="HEM4"/>
    <property type="match status" value="1"/>
</dbReference>
<keyword evidence="4 9" id="KW-0456">Lyase</keyword>
<evidence type="ECO:0000256" key="8">
    <source>
        <dbReference type="ARBA" id="ARBA00048617"/>
    </source>
</evidence>
<evidence type="ECO:0000256" key="1">
    <source>
        <dbReference type="ARBA" id="ARBA00004772"/>
    </source>
</evidence>
<comment type="catalytic activity">
    <reaction evidence="8 9">
        <text>hydroxymethylbilane = uroporphyrinogen III + H2O</text>
        <dbReference type="Rhea" id="RHEA:18965"/>
        <dbReference type="ChEBI" id="CHEBI:15377"/>
        <dbReference type="ChEBI" id="CHEBI:57308"/>
        <dbReference type="ChEBI" id="CHEBI:57845"/>
        <dbReference type="EC" id="4.2.1.75"/>
    </reaction>
</comment>
<dbReference type="InterPro" id="IPR003754">
    <property type="entry name" value="4pyrrol_synth_uPrphyn_synth"/>
</dbReference>
<keyword evidence="12" id="KW-1185">Reference proteome</keyword>
<evidence type="ECO:0000256" key="3">
    <source>
        <dbReference type="ARBA" id="ARBA00013109"/>
    </source>
</evidence>
<dbReference type="RefSeq" id="WP_233053775.1">
    <property type="nucleotide sequence ID" value="NZ_JAIMJA010000016.1"/>
</dbReference>
<dbReference type="EMBL" id="JAIMJA010000016">
    <property type="protein sequence ID" value="MCE2596123.1"/>
    <property type="molecule type" value="Genomic_DNA"/>
</dbReference>
<keyword evidence="5 9" id="KW-0627">Porphyrin biosynthesis</keyword>
<evidence type="ECO:0000256" key="2">
    <source>
        <dbReference type="ARBA" id="ARBA00008133"/>
    </source>
</evidence>
<evidence type="ECO:0000313" key="11">
    <source>
        <dbReference type="EMBL" id="MCE2596123.1"/>
    </source>
</evidence>
<dbReference type="EC" id="4.2.1.75" evidence="3 9"/>
<dbReference type="Proteomes" id="UP001201273">
    <property type="component" value="Unassembled WGS sequence"/>
</dbReference>
<protein>
    <recommendedName>
        <fullName evidence="7 9">Uroporphyrinogen-III synthase</fullName>
        <ecNumber evidence="3 9">4.2.1.75</ecNumber>
    </recommendedName>
</protein>
<dbReference type="PANTHER" id="PTHR38042">
    <property type="entry name" value="UROPORPHYRINOGEN-III SYNTHASE, CHLOROPLASTIC"/>
    <property type="match status" value="1"/>
</dbReference>
<dbReference type="InterPro" id="IPR036108">
    <property type="entry name" value="4pyrrol_syn_uPrphyn_synt_sf"/>
</dbReference>
<dbReference type="PANTHER" id="PTHR38042:SF1">
    <property type="entry name" value="UROPORPHYRINOGEN-III SYNTHASE, CHLOROPLASTIC"/>
    <property type="match status" value="1"/>
</dbReference>
<comment type="pathway">
    <text evidence="1 9">Porphyrin-containing compound metabolism; protoporphyrin-IX biosynthesis; coproporphyrinogen-III from 5-aminolevulinate: step 3/4.</text>
</comment>
<sequence length="250" mass="27901">MTPLRILVTRPQRHQQPLIDALVQQGWFAIGQPLLEISASPEIESLAMSQHQLARFQFIIAISDNAVRYANNWLKQQHLSWPNQAQYLAVGKNTADCWQQLAQVNACYPESADSEGLIAMPALQAIDQSEILILKGNAGRDLIASSLQKAGAKVTEVSTYQRLPIPLSQSETLTKWQQNHINSVIITSGEILFALINVVPNHERNWLFKLNLIVISQRIAKLAREAGFIKVWIAQGASQSALIQCLHNIE</sequence>
<name>A0ABS8WCX0_9GAMM</name>